<protein>
    <submittedName>
        <fullName evidence="1">Uncharacterized protein</fullName>
    </submittedName>
</protein>
<accession>A0A0B2C0E7</accession>
<keyword evidence="2" id="KW-1185">Reference proteome</keyword>
<dbReference type="EMBL" id="JTDN01000001">
    <property type="protein sequence ID" value="KHL25635.1"/>
    <property type="molecule type" value="Genomic_DNA"/>
</dbReference>
<proteinExistence type="predicted"/>
<dbReference type="Proteomes" id="UP000030988">
    <property type="component" value="Unassembled WGS sequence"/>
</dbReference>
<dbReference type="AlphaFoldDB" id="A0A0B2C0E7"/>
<reference evidence="1 2" key="1">
    <citation type="submission" date="2014-11" db="EMBL/GenBank/DDBJ databases">
        <title>Draft genome sequence of Kirrobacter mercurialis.</title>
        <authorList>
            <person name="Coil D.A."/>
            <person name="Eisen J.A."/>
        </authorList>
    </citation>
    <scope>NUCLEOTIDE SEQUENCE [LARGE SCALE GENOMIC DNA]</scope>
    <source>
        <strain evidence="1 2">Coronado</strain>
    </source>
</reference>
<dbReference type="OrthoDB" id="7874570at2"/>
<dbReference type="STRING" id="1572751.PK98_02990"/>
<gene>
    <name evidence="1" type="ORF">PK98_02990</name>
</gene>
<comment type="caution">
    <text evidence="1">The sequence shown here is derived from an EMBL/GenBank/DDBJ whole genome shotgun (WGS) entry which is preliminary data.</text>
</comment>
<evidence type="ECO:0000313" key="2">
    <source>
        <dbReference type="Proteomes" id="UP000030988"/>
    </source>
</evidence>
<sequence length="108" mass="12098">MPGATTLLLFLLAGAPAGHPVTAQESPVKEAAARPATPARLPWARGRSFATLDAYLAYLEQYNGPIDLPWWREIRPGVYEKMVRLPEGSREVVTRTQLERRWGFAPLR</sequence>
<evidence type="ECO:0000313" key="1">
    <source>
        <dbReference type="EMBL" id="KHL25635.1"/>
    </source>
</evidence>
<organism evidence="1 2">
    <name type="scientific">Croceibacterium mercuriale</name>
    <dbReference type="NCBI Taxonomy" id="1572751"/>
    <lineage>
        <taxon>Bacteria</taxon>
        <taxon>Pseudomonadati</taxon>
        <taxon>Pseudomonadota</taxon>
        <taxon>Alphaproteobacteria</taxon>
        <taxon>Sphingomonadales</taxon>
        <taxon>Erythrobacteraceae</taxon>
        <taxon>Croceibacterium</taxon>
    </lineage>
</organism>
<dbReference type="RefSeq" id="WP_039094177.1">
    <property type="nucleotide sequence ID" value="NZ_JTDN01000001.1"/>
</dbReference>
<name>A0A0B2C0E7_9SPHN</name>